<comment type="function">
    <text evidence="5">Regulatory subunit of the dimeric UBA3-ULA1 E1 enzyme.</text>
</comment>
<evidence type="ECO:0000256" key="1">
    <source>
        <dbReference type="ARBA" id="ARBA00005032"/>
    </source>
</evidence>
<comment type="similarity">
    <text evidence="2 5">Belongs to the ubiquitin-activating E1 family. ULA1 subfamily.</text>
</comment>
<organism evidence="7 8">
    <name type="scientific">Synchytrium endobioticum</name>
    <dbReference type="NCBI Taxonomy" id="286115"/>
    <lineage>
        <taxon>Eukaryota</taxon>
        <taxon>Fungi</taxon>
        <taxon>Fungi incertae sedis</taxon>
        <taxon>Chytridiomycota</taxon>
        <taxon>Chytridiomycota incertae sedis</taxon>
        <taxon>Chytridiomycetes</taxon>
        <taxon>Synchytriales</taxon>
        <taxon>Synchytriaceae</taxon>
        <taxon>Synchytrium</taxon>
    </lineage>
</organism>
<dbReference type="PANTHER" id="PTHR10953:SF29">
    <property type="entry name" value="NEDD8-ACTIVATING ENZYME E1 REGULATORY SUBUNIT"/>
    <property type="match status" value="1"/>
</dbReference>
<dbReference type="PIRSF" id="PIRSF039099">
    <property type="entry name" value="APP-BP1"/>
    <property type="match status" value="1"/>
</dbReference>
<evidence type="ECO:0000313" key="7">
    <source>
        <dbReference type="EMBL" id="TPX48569.1"/>
    </source>
</evidence>
<evidence type="ECO:0000313" key="8">
    <source>
        <dbReference type="Proteomes" id="UP000320475"/>
    </source>
</evidence>
<dbReference type="GO" id="GO:0045116">
    <property type="term" value="P:protein neddylation"/>
    <property type="evidence" value="ECO:0007669"/>
    <property type="project" value="UniProtKB-UniRule"/>
</dbReference>
<evidence type="ECO:0000256" key="2">
    <source>
        <dbReference type="ARBA" id="ARBA00006868"/>
    </source>
</evidence>
<comment type="caution">
    <text evidence="7">The sequence shown here is derived from an EMBL/GenBank/DDBJ whole genome shotgun (WGS) entry which is preliminary data.</text>
</comment>
<evidence type="ECO:0000256" key="5">
    <source>
        <dbReference type="PIRNR" id="PIRNR039099"/>
    </source>
</evidence>
<dbReference type="Gene3D" id="3.40.50.720">
    <property type="entry name" value="NAD(P)-binding Rossmann-like Domain"/>
    <property type="match status" value="2"/>
</dbReference>
<dbReference type="InterPro" id="IPR035985">
    <property type="entry name" value="Ubiquitin-activating_enz"/>
</dbReference>
<dbReference type="OrthoDB" id="1708823at2759"/>
<evidence type="ECO:0000259" key="6">
    <source>
        <dbReference type="Pfam" id="PF00899"/>
    </source>
</evidence>
<dbReference type="Pfam" id="PF00899">
    <property type="entry name" value="ThiF"/>
    <property type="match status" value="1"/>
</dbReference>
<protein>
    <recommendedName>
        <fullName evidence="3 5">NEDD8-activating enzyme E1 regulatory subunit</fullName>
    </recommendedName>
</protein>
<dbReference type="EMBL" id="QEAM01000050">
    <property type="protein sequence ID" value="TPX48569.1"/>
    <property type="molecule type" value="Genomic_DNA"/>
</dbReference>
<dbReference type="InterPro" id="IPR000594">
    <property type="entry name" value="ThiF_NAD_FAD-bd"/>
</dbReference>
<dbReference type="AlphaFoldDB" id="A0A507DA66"/>
<name>A0A507DA66_9FUNG</name>
<dbReference type="InterPro" id="IPR045886">
    <property type="entry name" value="ThiF/MoeB/HesA"/>
</dbReference>
<dbReference type="FunFam" id="3.40.50.720:FF:000475">
    <property type="entry name" value="NEDD8-activating enzyme E1 regulatory subunit"/>
    <property type="match status" value="1"/>
</dbReference>
<dbReference type="PANTHER" id="PTHR10953">
    <property type="entry name" value="UBIQUITIN-ACTIVATING ENZYME E1"/>
    <property type="match status" value="1"/>
</dbReference>
<dbReference type="GO" id="GO:0005737">
    <property type="term" value="C:cytoplasm"/>
    <property type="evidence" value="ECO:0007669"/>
    <property type="project" value="TreeGrafter"/>
</dbReference>
<dbReference type="InterPro" id="IPR030667">
    <property type="entry name" value="APP-BP1"/>
</dbReference>
<proteinExistence type="inferred from homology"/>
<reference evidence="7 8" key="1">
    <citation type="journal article" date="2019" name="Sci. Rep.">
        <title>Comparative genomics of chytrid fungi reveal insights into the obligate biotrophic and pathogenic lifestyle of Synchytrium endobioticum.</title>
        <authorList>
            <person name="van de Vossenberg B.T.L.H."/>
            <person name="Warris S."/>
            <person name="Nguyen H.D.T."/>
            <person name="van Gent-Pelzer M.P.E."/>
            <person name="Joly D.L."/>
            <person name="van de Geest H.C."/>
            <person name="Bonants P.J.M."/>
            <person name="Smith D.S."/>
            <person name="Levesque C.A."/>
            <person name="van der Lee T.A.J."/>
        </authorList>
    </citation>
    <scope>NUCLEOTIDE SEQUENCE [LARGE SCALE GENOMIC DNA]</scope>
    <source>
        <strain evidence="7 8">LEV6574</strain>
    </source>
</reference>
<dbReference type="VEuPathDB" id="FungiDB:SeMB42_g06960"/>
<feature type="domain" description="THIF-type NAD/FAD binding fold" evidence="6">
    <location>
        <begin position="15"/>
        <end position="495"/>
    </location>
</feature>
<dbReference type="SUPFAM" id="SSF69572">
    <property type="entry name" value="Activating enzymes of the ubiquitin-like proteins"/>
    <property type="match status" value="1"/>
</dbReference>
<gene>
    <name evidence="7" type="ORF">SeLEV6574_g01971</name>
</gene>
<sequence length="505" mass="56766">MADEQQAPTAKQQKYDRQLRIWKAHGQAALESAKICLINATATGTEILKNLILPGIGSFTILDSKVVTGSDVGNNFFLEERSIGKSRAQCAVDLLRELNEDVQASADDRDPVELIDSRPEYFTQYTLVIAVGLPEKAITKLADTLWAANIPVVVVRLVGFMACIRLAVKEHVVVESHPENPVFDLRLDQPFPELRDFALTFEFDTMDSMSYSHIPWIAILLRALQDYKNKHNDIIPTRAQMREFIERHYKRTDVNDLENFDEAAANAWRALVKTSIRTNTAEVLKMASDMKLLSSTNDFWFVSRAVNDFVQNEGGGMLPLPGNVPDMKADTRKFVDLQFVYRNKARHDASIIRSRVDKLLALAGRSAASISDEDEYTSPDLKKLDQLLEDADSNLKYYIIFRAVDLFYETHSYYPGVAEYETDVPKLKKATQTVLTKMGLVGKSIKDDDIQEIVRAGGSELHTMAAILGGAVSLEVIKLITHQYVPLNNTTIINMIKAQTETYVL</sequence>
<accession>A0A507DA66</accession>
<dbReference type="Proteomes" id="UP000320475">
    <property type="component" value="Unassembled WGS sequence"/>
</dbReference>
<evidence type="ECO:0000256" key="4">
    <source>
        <dbReference type="ARBA" id="ARBA00022786"/>
    </source>
</evidence>
<dbReference type="GO" id="GO:0019781">
    <property type="term" value="F:NEDD8 activating enzyme activity"/>
    <property type="evidence" value="ECO:0007669"/>
    <property type="project" value="UniProtKB-UniRule"/>
</dbReference>
<dbReference type="UniPathway" id="UPA00885"/>
<keyword evidence="4 5" id="KW-0833">Ubl conjugation pathway</keyword>
<comment type="pathway">
    <text evidence="1 5">Protein modification; protein neddylation.</text>
</comment>
<evidence type="ECO:0000256" key="3">
    <source>
        <dbReference type="ARBA" id="ARBA00015407"/>
    </source>
</evidence>